<reference evidence="3 4" key="1">
    <citation type="submission" date="2017-06" db="EMBL/GenBank/DDBJ databases">
        <authorList>
            <person name="Kim H.J."/>
            <person name="Triplett B.A."/>
        </authorList>
    </citation>
    <scope>NUCLEOTIDE SEQUENCE [LARGE SCALE GENOMIC DNA]</scope>
    <source>
        <strain evidence="3 4">DSM 29339</strain>
    </source>
</reference>
<feature type="compositionally biased region" description="Basic and acidic residues" evidence="1">
    <location>
        <begin position="38"/>
        <end position="65"/>
    </location>
</feature>
<dbReference type="EMBL" id="FZOY01000002">
    <property type="protein sequence ID" value="SNS44698.1"/>
    <property type="molecule type" value="Genomic_DNA"/>
</dbReference>
<name>A0A239EK89_9RHOB</name>
<evidence type="ECO:0000313" key="4">
    <source>
        <dbReference type="Proteomes" id="UP000198426"/>
    </source>
</evidence>
<evidence type="ECO:0000256" key="1">
    <source>
        <dbReference type="SAM" id="MobiDB-lite"/>
    </source>
</evidence>
<gene>
    <name evidence="3" type="ORF">SAMN05421757_102183</name>
</gene>
<proteinExistence type="predicted"/>
<dbReference type="Proteomes" id="UP000198426">
    <property type="component" value="Unassembled WGS sequence"/>
</dbReference>
<protein>
    <submittedName>
        <fullName evidence="3">Uncharacterized protein</fullName>
    </submittedName>
</protein>
<organism evidence="3 4">
    <name type="scientific">Tropicimonas sediminicola</name>
    <dbReference type="NCBI Taxonomy" id="1031541"/>
    <lineage>
        <taxon>Bacteria</taxon>
        <taxon>Pseudomonadati</taxon>
        <taxon>Pseudomonadota</taxon>
        <taxon>Alphaproteobacteria</taxon>
        <taxon>Rhodobacterales</taxon>
        <taxon>Roseobacteraceae</taxon>
        <taxon>Tropicimonas</taxon>
    </lineage>
</organism>
<accession>A0A239EK89</accession>
<dbReference type="OrthoDB" id="7876576at2"/>
<feature type="chain" id="PRO_5012172902" evidence="2">
    <location>
        <begin position="22"/>
        <end position="76"/>
    </location>
</feature>
<keyword evidence="4" id="KW-1185">Reference proteome</keyword>
<sequence>MKSTLALAGLLVALSLTTARAAHNNPWASEGDTLLGQNHDENQEFSADRPGEDEMRGVEKSRGRDNVTGPKGKRSK</sequence>
<dbReference type="AlphaFoldDB" id="A0A239EK89"/>
<feature type="signal peptide" evidence="2">
    <location>
        <begin position="1"/>
        <end position="21"/>
    </location>
</feature>
<feature type="region of interest" description="Disordered" evidence="1">
    <location>
        <begin position="26"/>
        <end position="76"/>
    </location>
</feature>
<evidence type="ECO:0000256" key="2">
    <source>
        <dbReference type="SAM" id="SignalP"/>
    </source>
</evidence>
<dbReference type="RefSeq" id="WP_089231926.1">
    <property type="nucleotide sequence ID" value="NZ_FZOY01000002.1"/>
</dbReference>
<keyword evidence="2" id="KW-0732">Signal</keyword>
<evidence type="ECO:0000313" key="3">
    <source>
        <dbReference type="EMBL" id="SNS44698.1"/>
    </source>
</evidence>